<dbReference type="InterPro" id="IPR052645">
    <property type="entry name" value="Pumilio_domain_protein"/>
</dbReference>
<dbReference type="SMART" id="SM00360">
    <property type="entry name" value="RRM"/>
    <property type="match status" value="2"/>
</dbReference>
<keyword evidence="1" id="KW-0677">Repeat</keyword>
<organism evidence="7 8">
    <name type="scientific">Lichtheimia ornata</name>
    <dbReference type="NCBI Taxonomy" id="688661"/>
    <lineage>
        <taxon>Eukaryota</taxon>
        <taxon>Fungi</taxon>
        <taxon>Fungi incertae sedis</taxon>
        <taxon>Mucoromycota</taxon>
        <taxon>Mucoromycotina</taxon>
        <taxon>Mucoromycetes</taxon>
        <taxon>Mucorales</taxon>
        <taxon>Lichtheimiaceae</taxon>
        <taxon>Lichtheimia</taxon>
    </lineage>
</organism>
<protein>
    <recommendedName>
        <fullName evidence="9">ARM repeat-containing protein</fullName>
    </recommendedName>
</protein>
<evidence type="ECO:0000313" key="7">
    <source>
        <dbReference type="EMBL" id="KAJ8662249.1"/>
    </source>
</evidence>
<dbReference type="Proteomes" id="UP001234581">
    <property type="component" value="Unassembled WGS sequence"/>
</dbReference>
<feature type="compositionally biased region" description="Basic residues" evidence="4">
    <location>
        <begin position="60"/>
        <end position="84"/>
    </location>
</feature>
<feature type="compositionally biased region" description="Polar residues" evidence="4">
    <location>
        <begin position="336"/>
        <end position="345"/>
    </location>
</feature>
<evidence type="ECO:0000256" key="2">
    <source>
        <dbReference type="PROSITE-ProRule" id="PRU00176"/>
    </source>
</evidence>
<sequence>MTHSDSEPPSPPPRYSTEQDDPMSRKSDDKDDANMMNADRMIPKKAWHDKKVQLVSHVDNHHHHHHHHQQQQQHQHHHHHHRHLSPTSSAVRRSRADTMPSQSTAFPYLSSDPATIAALSKTSAAKDVPTRSSVAAAAAAATSKQVVPPSSSSAATLRTRSGSVTLPPSLAANPFGEGIFSNNWGREHVQSPTTPTTDQLLEGEGNTIASTLAQLGLDDERDKRHTIHTRHSYSSLRSVANWHHPHRHSGHESIMDTPWGTTTTTTTTPATTTTTSQAPPISESMVPFSAVAESPNIDPSLIMAKFQSQTGRPRAISMSVAGSHHYAPPHQPPAANSSTDDLSRNLLSPSYRSIWHPPLRHRYQQQHNPSRLRTSNSSADLLELMARQRTSMATDDAAHDDWDAIPFGGSSSQSSNYDFASVGEADMDPPISSGKNSPGATQAPTRSLWLGNIDPSLTTQDLTCVFAPFGTIESVRILPDRECAFVNFISVEDALRAKDELVHKMNGRLGNTPVKVGFGKPEPPTCGDIGPNAQQEPTRALWIGNIPATTTYSTLLSIFSPFGAIESVRVLTHKNCGFVNFECLEDAVRAKKALQNTEIMGPNTGAVRIGFAKVPVKTAAGGYTTTLEDVAGNNGDGDATTKMGWAALNNGTNSEEYQQMMMYMMAEMMGPGSTNLYAAVARERQIIMQQLGDTGDDENDGPAFDELHLPLSYFPTIPPAPELGQTRKIDIARLRDIRKRLDTGYISIQELEMIAVECVDEIVELCSDYIGNTVIQRLFERCSEATRSRMIEVVAPYLASIGIHKNGTWAAQKIIDTGRLPEQINRICESLLPYVPALLLDQFGNYVVQCCLGLGPERNQFIFDAIVDNCWEIAQGRFGARAVRATLESPHVTKRQQRYIAATIVQHASVLATNANGALLLIWLLDTSGIPGRYRVLAPRLIHDKRNLTRLCTHKLASLTVLKIINQRQEPDARALILDALIFSTADPVIDDVLMDQVHGVNLVQKILSSSYVDLRERQRIAERVKQILNKLKLQHVQGYKRLMEEINMVMGDSNPGASLGALPGLVPPSFAMNPEIAAALHAKYLAAMAASTNTSTNANTRRESDEKQSGSDNKPFM</sequence>
<dbReference type="GeneID" id="83209360"/>
<evidence type="ECO:0000313" key="8">
    <source>
        <dbReference type="Proteomes" id="UP001234581"/>
    </source>
</evidence>
<dbReference type="Pfam" id="PF00076">
    <property type="entry name" value="RRM_1"/>
    <property type="match status" value="2"/>
</dbReference>
<dbReference type="RefSeq" id="XP_058347162.1">
    <property type="nucleotide sequence ID" value="XM_058482031.1"/>
</dbReference>
<feature type="domain" description="RRM" evidence="5">
    <location>
        <begin position="446"/>
        <end position="521"/>
    </location>
</feature>
<feature type="compositionally biased region" description="Basic and acidic residues" evidence="4">
    <location>
        <begin position="22"/>
        <end position="33"/>
    </location>
</feature>
<dbReference type="CDD" id="cd00590">
    <property type="entry name" value="RRM_SF"/>
    <property type="match status" value="1"/>
</dbReference>
<feature type="compositionally biased region" description="Basic and acidic residues" evidence="4">
    <location>
        <begin position="1101"/>
        <end position="1110"/>
    </location>
</feature>
<dbReference type="InterPro" id="IPR012677">
    <property type="entry name" value="Nucleotide-bd_a/b_plait_sf"/>
</dbReference>
<dbReference type="SUPFAM" id="SSF48371">
    <property type="entry name" value="ARM repeat"/>
    <property type="match status" value="1"/>
</dbReference>
<evidence type="ECO:0000256" key="3">
    <source>
        <dbReference type="PROSITE-ProRule" id="PRU00317"/>
    </source>
</evidence>
<evidence type="ECO:0000256" key="4">
    <source>
        <dbReference type="SAM" id="MobiDB-lite"/>
    </source>
</evidence>
<feature type="region of interest" description="Disordered" evidence="4">
    <location>
        <begin position="182"/>
        <end position="201"/>
    </location>
</feature>
<feature type="repeat" description="Pumilio" evidence="3">
    <location>
        <begin position="830"/>
        <end position="868"/>
    </location>
</feature>
<evidence type="ECO:0000259" key="6">
    <source>
        <dbReference type="PROSITE" id="PS50303"/>
    </source>
</evidence>
<dbReference type="InterPro" id="IPR001313">
    <property type="entry name" value="Pumilio_RNA-bd_rpt"/>
</dbReference>
<gene>
    <name evidence="7" type="ORF">O0I10_001942</name>
</gene>
<reference evidence="7 8" key="1">
    <citation type="submission" date="2023-03" db="EMBL/GenBank/DDBJ databases">
        <title>Genome sequence of Lichtheimia ornata CBS 291.66.</title>
        <authorList>
            <person name="Mohabir J.T."/>
            <person name="Shea T.P."/>
            <person name="Kurbessoian T."/>
            <person name="Berby B."/>
            <person name="Fontaine J."/>
            <person name="Livny J."/>
            <person name="Gnirke A."/>
            <person name="Stajich J.E."/>
            <person name="Cuomo C.A."/>
        </authorList>
    </citation>
    <scope>NUCLEOTIDE SEQUENCE [LARGE SCALE GENOMIC DNA]</scope>
    <source>
        <strain evidence="7">CBS 291.66</strain>
    </source>
</reference>
<dbReference type="InterPro" id="IPR033133">
    <property type="entry name" value="PUM-HD"/>
</dbReference>
<feature type="compositionally biased region" description="Polar residues" evidence="4">
    <location>
        <begin position="182"/>
        <end position="199"/>
    </location>
</feature>
<feature type="domain" description="RRM" evidence="5">
    <location>
        <begin position="539"/>
        <end position="614"/>
    </location>
</feature>
<dbReference type="AlphaFoldDB" id="A0AAD7VAY2"/>
<dbReference type="InterPro" id="IPR000504">
    <property type="entry name" value="RRM_dom"/>
</dbReference>
<accession>A0AAD7VAY2</accession>
<dbReference type="GO" id="GO:0000288">
    <property type="term" value="P:nuclear-transcribed mRNA catabolic process, deadenylation-dependent decay"/>
    <property type="evidence" value="ECO:0007669"/>
    <property type="project" value="TreeGrafter"/>
</dbReference>
<dbReference type="PROSITE" id="PS50102">
    <property type="entry name" value="RRM"/>
    <property type="match status" value="2"/>
</dbReference>
<feature type="compositionally biased region" description="Low complexity" evidence="4">
    <location>
        <begin position="261"/>
        <end position="275"/>
    </location>
</feature>
<dbReference type="InterPro" id="IPR035979">
    <property type="entry name" value="RBD_domain_sf"/>
</dbReference>
<evidence type="ECO:0008006" key="9">
    <source>
        <dbReference type="Google" id="ProtNLM"/>
    </source>
</evidence>
<feature type="region of interest" description="Disordered" evidence="4">
    <location>
        <begin position="322"/>
        <end position="345"/>
    </location>
</feature>
<dbReference type="GO" id="GO:0003723">
    <property type="term" value="F:RNA binding"/>
    <property type="evidence" value="ECO:0007669"/>
    <property type="project" value="UniProtKB-UniRule"/>
</dbReference>
<evidence type="ECO:0000259" key="5">
    <source>
        <dbReference type="PROSITE" id="PS50102"/>
    </source>
</evidence>
<dbReference type="Pfam" id="PF00806">
    <property type="entry name" value="PUF"/>
    <property type="match status" value="3"/>
</dbReference>
<dbReference type="PROSITE" id="PS50303">
    <property type="entry name" value="PUM_HD"/>
    <property type="match status" value="1"/>
</dbReference>
<feature type="compositionally biased region" description="Polar residues" evidence="4">
    <location>
        <begin position="433"/>
        <end position="445"/>
    </location>
</feature>
<dbReference type="PANTHER" id="PTHR47093:SF1">
    <property type="entry name" value="PROTEIN JSN1-RELATED"/>
    <property type="match status" value="1"/>
</dbReference>
<dbReference type="InterPro" id="IPR011989">
    <property type="entry name" value="ARM-like"/>
</dbReference>
<feature type="region of interest" description="Disordered" evidence="4">
    <location>
        <begin position="59"/>
        <end position="108"/>
    </location>
</feature>
<dbReference type="InterPro" id="IPR016024">
    <property type="entry name" value="ARM-type_fold"/>
</dbReference>
<feature type="region of interest" description="Disordered" evidence="4">
    <location>
        <begin position="1093"/>
        <end position="1118"/>
    </location>
</feature>
<proteinExistence type="predicted"/>
<dbReference type="PANTHER" id="PTHR47093">
    <property type="entry name" value="PROTEIN JSN1-RELATED"/>
    <property type="match status" value="1"/>
</dbReference>
<keyword evidence="2" id="KW-0694">RNA-binding</keyword>
<dbReference type="EMBL" id="JARTCD010000005">
    <property type="protein sequence ID" value="KAJ8662249.1"/>
    <property type="molecule type" value="Genomic_DNA"/>
</dbReference>
<dbReference type="SUPFAM" id="SSF54928">
    <property type="entry name" value="RNA-binding domain, RBD"/>
    <property type="match status" value="2"/>
</dbReference>
<evidence type="ECO:0000256" key="1">
    <source>
        <dbReference type="ARBA" id="ARBA00022737"/>
    </source>
</evidence>
<feature type="region of interest" description="Disordered" evidence="4">
    <location>
        <begin position="140"/>
        <end position="174"/>
    </location>
</feature>
<dbReference type="Gene3D" id="3.30.70.330">
    <property type="match status" value="2"/>
</dbReference>
<dbReference type="SMART" id="SM00025">
    <property type="entry name" value="Pumilio"/>
    <property type="match status" value="6"/>
</dbReference>
<dbReference type="PROSITE" id="PS50302">
    <property type="entry name" value="PUM"/>
    <property type="match status" value="2"/>
</dbReference>
<feature type="repeat" description="Pumilio" evidence="3">
    <location>
        <begin position="757"/>
        <end position="792"/>
    </location>
</feature>
<keyword evidence="8" id="KW-1185">Reference proteome</keyword>
<feature type="region of interest" description="Disordered" evidence="4">
    <location>
        <begin position="1"/>
        <end position="35"/>
    </location>
</feature>
<feature type="region of interest" description="Disordered" evidence="4">
    <location>
        <begin position="416"/>
        <end position="447"/>
    </location>
</feature>
<comment type="caution">
    <text evidence="7">The sequence shown here is derived from an EMBL/GenBank/DDBJ whole genome shotgun (WGS) entry which is preliminary data.</text>
</comment>
<feature type="compositionally biased region" description="Low complexity" evidence="4">
    <location>
        <begin position="150"/>
        <end position="163"/>
    </location>
</feature>
<feature type="region of interest" description="Disordered" evidence="4">
    <location>
        <begin position="245"/>
        <end position="281"/>
    </location>
</feature>
<feature type="domain" description="PUM-HD" evidence="6">
    <location>
        <begin position="683"/>
        <end position="1051"/>
    </location>
</feature>
<name>A0AAD7VAY2_9FUNG</name>
<dbReference type="Gene3D" id="1.25.10.10">
    <property type="entry name" value="Leucine-rich Repeat Variant"/>
    <property type="match status" value="1"/>
</dbReference>